<name>A0ABS3FYB8_9CYAN</name>
<accession>A0ABS3FYB8</accession>
<dbReference type="RefSeq" id="WP_207090530.1">
    <property type="nucleotide sequence ID" value="NZ_JAFLQW010000640.1"/>
</dbReference>
<organism evidence="2 3">
    <name type="scientific">Phormidium pseudopriestleyi FRX01</name>
    <dbReference type="NCBI Taxonomy" id="1759528"/>
    <lineage>
        <taxon>Bacteria</taxon>
        <taxon>Bacillati</taxon>
        <taxon>Cyanobacteriota</taxon>
        <taxon>Cyanophyceae</taxon>
        <taxon>Oscillatoriophycideae</taxon>
        <taxon>Oscillatoriales</taxon>
        <taxon>Oscillatoriaceae</taxon>
        <taxon>Phormidium</taxon>
    </lineage>
</organism>
<evidence type="ECO:0000259" key="1">
    <source>
        <dbReference type="Pfam" id="PF01656"/>
    </source>
</evidence>
<dbReference type="InterPro" id="IPR027417">
    <property type="entry name" value="P-loop_NTPase"/>
</dbReference>
<dbReference type="PANTHER" id="PTHR13696">
    <property type="entry name" value="P-LOOP CONTAINING NUCLEOSIDE TRIPHOSPHATE HYDROLASE"/>
    <property type="match status" value="1"/>
</dbReference>
<evidence type="ECO:0000313" key="3">
    <source>
        <dbReference type="Proteomes" id="UP000664844"/>
    </source>
</evidence>
<comment type="caution">
    <text evidence="2">The sequence shown here is derived from an EMBL/GenBank/DDBJ whole genome shotgun (WGS) entry which is preliminary data.</text>
</comment>
<feature type="domain" description="CobQ/CobB/MinD/ParA nucleotide binding" evidence="1">
    <location>
        <begin position="6"/>
        <end position="155"/>
    </location>
</feature>
<protein>
    <submittedName>
        <fullName evidence="2">ParA family protein</fullName>
    </submittedName>
</protein>
<dbReference type="Proteomes" id="UP000664844">
    <property type="component" value="Unassembled WGS sequence"/>
</dbReference>
<dbReference type="Pfam" id="PF01656">
    <property type="entry name" value="CbiA"/>
    <property type="match status" value="1"/>
</dbReference>
<dbReference type="Gene3D" id="3.40.50.300">
    <property type="entry name" value="P-loop containing nucleotide triphosphate hydrolases"/>
    <property type="match status" value="1"/>
</dbReference>
<dbReference type="EMBL" id="JAFLQW010000640">
    <property type="protein sequence ID" value="MBO0352111.1"/>
    <property type="molecule type" value="Genomic_DNA"/>
</dbReference>
<sequence>MIILCTHNDGGVGKTTLAVHIAGVLLNRGDSVLLVDCDDQADLWQFFTKGQIPTKLQDSYKVENSKVIWNKDKKSIKKEANPIYFDHVVLDIDSPLQNTVQVILGNEPDLILVPINASQKNKALRNLPRTLKVFSQLESKTGSNPQVIIVPLGITAKSVEDVVSKILSNDKPKSCRIAPEMENLQNEIQDATYQNYEYIWEKESYAELFDYFLALLEP</sequence>
<proteinExistence type="predicted"/>
<dbReference type="SUPFAM" id="SSF52540">
    <property type="entry name" value="P-loop containing nucleoside triphosphate hydrolases"/>
    <property type="match status" value="1"/>
</dbReference>
<dbReference type="PANTHER" id="PTHR13696:SF99">
    <property type="entry name" value="COBYRINIC ACID AC-DIAMIDE SYNTHASE"/>
    <property type="match status" value="1"/>
</dbReference>
<keyword evidence="3" id="KW-1185">Reference proteome</keyword>
<evidence type="ECO:0000313" key="2">
    <source>
        <dbReference type="EMBL" id="MBO0352111.1"/>
    </source>
</evidence>
<dbReference type="InterPro" id="IPR050678">
    <property type="entry name" value="DNA_Partitioning_ATPase"/>
</dbReference>
<dbReference type="CDD" id="cd02042">
    <property type="entry name" value="ParAB_family"/>
    <property type="match status" value="1"/>
</dbReference>
<gene>
    <name evidence="2" type="ORF">J0895_24115</name>
</gene>
<dbReference type="InterPro" id="IPR002586">
    <property type="entry name" value="CobQ/CobB/MinD/ParA_Nub-bd_dom"/>
</dbReference>
<reference evidence="2 3" key="1">
    <citation type="submission" date="2021-03" db="EMBL/GenBank/DDBJ databases">
        <title>Metabolic Capacity of the Antarctic Cyanobacterium Phormidium pseudopriestleyi that Sustains Oxygenic Photosynthesis in the Presence of Hydrogen Sulfide.</title>
        <authorList>
            <person name="Lumian J.E."/>
            <person name="Jungblut A.D."/>
            <person name="Dillon M.L."/>
            <person name="Hawes I."/>
            <person name="Doran P.T."/>
            <person name="Mackey T.J."/>
            <person name="Dick G.J."/>
            <person name="Grettenberger C.L."/>
            <person name="Sumner D.Y."/>
        </authorList>
    </citation>
    <scope>NUCLEOTIDE SEQUENCE [LARGE SCALE GENOMIC DNA]</scope>
    <source>
        <strain evidence="2 3">FRX01</strain>
    </source>
</reference>